<dbReference type="Gene3D" id="2.30.30.100">
    <property type="match status" value="1"/>
</dbReference>
<dbReference type="Pfam" id="PF01423">
    <property type="entry name" value="LSM"/>
    <property type="match status" value="1"/>
</dbReference>
<dbReference type="RefSeq" id="XP_034011222.1">
    <property type="nucleotide sequence ID" value="XM_034156711.1"/>
</dbReference>
<dbReference type="SMART" id="SM00651">
    <property type="entry name" value="Sm"/>
    <property type="match status" value="1"/>
</dbReference>
<dbReference type="InterPro" id="IPR010920">
    <property type="entry name" value="LSM_dom_sf"/>
</dbReference>
<dbReference type="VEuPathDB" id="FungiDB:DIURU_003899"/>
<evidence type="ECO:0000313" key="2">
    <source>
        <dbReference type="EMBL" id="KAA8900083.1"/>
    </source>
</evidence>
<dbReference type="AlphaFoldDB" id="A0A642UJ71"/>
<evidence type="ECO:0000313" key="3">
    <source>
        <dbReference type="Proteomes" id="UP000449547"/>
    </source>
</evidence>
<organism evidence="2 3">
    <name type="scientific">Diutina rugosa</name>
    <name type="common">Yeast</name>
    <name type="synonym">Candida rugosa</name>
    <dbReference type="NCBI Taxonomy" id="5481"/>
    <lineage>
        <taxon>Eukaryota</taxon>
        <taxon>Fungi</taxon>
        <taxon>Dikarya</taxon>
        <taxon>Ascomycota</taxon>
        <taxon>Saccharomycotina</taxon>
        <taxon>Pichiomycetes</taxon>
        <taxon>Debaryomycetaceae</taxon>
        <taxon>Diutina</taxon>
    </lineage>
</organism>
<proteinExistence type="predicted"/>
<feature type="domain" description="Sm" evidence="1">
    <location>
        <begin position="4"/>
        <end position="75"/>
    </location>
</feature>
<protein>
    <recommendedName>
        <fullName evidence="1">Sm domain-containing protein</fullName>
    </recommendedName>
</protein>
<reference evidence="2 3" key="1">
    <citation type="submission" date="2019-07" db="EMBL/GenBank/DDBJ databases">
        <title>Genome assembly of two rare yeast pathogens: Diutina rugosa and Trichomonascus ciferrii.</title>
        <authorList>
            <person name="Mixao V."/>
            <person name="Saus E."/>
            <person name="Hansen A."/>
            <person name="Lass-Flor C."/>
            <person name="Gabaldon T."/>
        </authorList>
    </citation>
    <scope>NUCLEOTIDE SEQUENCE [LARGE SCALE GENOMIC DNA]</scope>
    <source>
        <strain evidence="2 3">CBS 613</strain>
    </source>
</reference>
<keyword evidence="3" id="KW-1185">Reference proteome</keyword>
<dbReference type="OrthoDB" id="368909at2759"/>
<dbReference type="OMA" id="THTSIFG"/>
<sequence>MPPVDTARYIGAGVRVLLEDGRVLDGTLTVIDPFGNLLLNDVWETSADKLNPSLTHRRDIGLVSVPRATVRQVGVTPATYAQIHPPSA</sequence>
<dbReference type="GeneID" id="54782550"/>
<dbReference type="GO" id="GO:0032991">
    <property type="term" value="C:protein-containing complex"/>
    <property type="evidence" value="ECO:0007669"/>
    <property type="project" value="UniProtKB-ARBA"/>
</dbReference>
<dbReference type="EMBL" id="SWFT01000116">
    <property type="protein sequence ID" value="KAA8900083.1"/>
    <property type="molecule type" value="Genomic_DNA"/>
</dbReference>
<dbReference type="SUPFAM" id="SSF50182">
    <property type="entry name" value="Sm-like ribonucleoproteins"/>
    <property type="match status" value="1"/>
</dbReference>
<accession>A0A642UJ71</accession>
<dbReference type="InterPro" id="IPR001163">
    <property type="entry name" value="Sm_dom_euk/arc"/>
</dbReference>
<evidence type="ECO:0000259" key="1">
    <source>
        <dbReference type="SMART" id="SM00651"/>
    </source>
</evidence>
<dbReference type="Proteomes" id="UP000449547">
    <property type="component" value="Unassembled WGS sequence"/>
</dbReference>
<comment type="caution">
    <text evidence="2">The sequence shown here is derived from an EMBL/GenBank/DDBJ whole genome shotgun (WGS) entry which is preliminary data.</text>
</comment>
<name>A0A642UJ71_DIURU</name>
<gene>
    <name evidence="2" type="ORF">DIURU_003899</name>
</gene>